<organism evidence="3 4">
    <name type="scientific">Thlaspi arvense</name>
    <name type="common">Field penny-cress</name>
    <dbReference type="NCBI Taxonomy" id="13288"/>
    <lineage>
        <taxon>Eukaryota</taxon>
        <taxon>Viridiplantae</taxon>
        <taxon>Streptophyta</taxon>
        <taxon>Embryophyta</taxon>
        <taxon>Tracheophyta</taxon>
        <taxon>Spermatophyta</taxon>
        <taxon>Magnoliopsida</taxon>
        <taxon>eudicotyledons</taxon>
        <taxon>Gunneridae</taxon>
        <taxon>Pentapetalae</taxon>
        <taxon>rosids</taxon>
        <taxon>malvids</taxon>
        <taxon>Brassicales</taxon>
        <taxon>Brassicaceae</taxon>
        <taxon>Thlaspideae</taxon>
        <taxon>Thlaspi</taxon>
    </lineage>
</organism>
<dbReference type="InterPro" id="IPR055411">
    <property type="entry name" value="LRR_FXL15/At3g58940/PEG3-like"/>
</dbReference>
<evidence type="ECO:0000259" key="2">
    <source>
        <dbReference type="PROSITE" id="PS50181"/>
    </source>
</evidence>
<dbReference type="InterPro" id="IPR036047">
    <property type="entry name" value="F-box-like_dom_sf"/>
</dbReference>
<dbReference type="SMART" id="SM00256">
    <property type="entry name" value="FBOX"/>
    <property type="match status" value="1"/>
</dbReference>
<dbReference type="InterPro" id="IPR032675">
    <property type="entry name" value="LRR_dom_sf"/>
</dbReference>
<proteinExistence type="predicted"/>
<feature type="domain" description="F-box" evidence="2">
    <location>
        <begin position="40"/>
        <end position="90"/>
    </location>
</feature>
<dbReference type="PANTHER" id="PTHR32153">
    <property type="entry name" value="OJ000223_09.16 PROTEIN"/>
    <property type="match status" value="1"/>
</dbReference>
<gene>
    <name evidence="3" type="ORF">TAV2_LOCUS12256</name>
</gene>
<dbReference type="SUPFAM" id="SSF81383">
    <property type="entry name" value="F-box domain"/>
    <property type="match status" value="1"/>
</dbReference>
<feature type="region of interest" description="Disordered" evidence="1">
    <location>
        <begin position="1"/>
        <end position="42"/>
    </location>
</feature>
<dbReference type="SUPFAM" id="SSF52047">
    <property type="entry name" value="RNI-like"/>
    <property type="match status" value="1"/>
</dbReference>
<dbReference type="EMBL" id="OU466860">
    <property type="protein sequence ID" value="CAH2058498.1"/>
    <property type="molecule type" value="Genomic_DNA"/>
</dbReference>
<feature type="compositionally biased region" description="Basic and acidic residues" evidence="1">
    <location>
        <begin position="25"/>
        <end position="38"/>
    </location>
</feature>
<dbReference type="Pfam" id="PF00646">
    <property type="entry name" value="F-box"/>
    <property type="match status" value="1"/>
</dbReference>
<accession>A0AAU9S523</accession>
<dbReference type="InterPro" id="IPR044997">
    <property type="entry name" value="F-box_plant"/>
</dbReference>
<dbReference type="Proteomes" id="UP000836841">
    <property type="component" value="Chromosome 4"/>
</dbReference>
<name>A0AAU9S523_THLAR</name>
<dbReference type="Pfam" id="PF24758">
    <property type="entry name" value="LRR_At5g56370"/>
    <property type="match status" value="1"/>
</dbReference>
<sequence>MAYDCGNGDGATRPTTALRSHGHRHGDPKMEEARDPSKGVDSISSLPDEILHIILSSIPTKFAIRTSTLSKRWRHVWSDTPSLSFNFARSRPEANSINKTLDRYTARKMMSFRLCARISHYISHIDRWIKFAMSRNAENMSLSYGFHVPDYFCINNSVKQLDVALLYFYLEIPSRSVSVSWASLKMLSLRRCRLSRVCIDKILCGCPILESLKIYFCDDDLRVLDVRKSQSLRTLEIDRNIRKPGPTQIVAPQIHCLNLRNSQLPCTLVDVSSLTEASLYLCFSSTKKLTAEFLQDMFLKILDKLQNVDKLTFGANFLEILSLAELSGVPFPSFKVKDLTFKTLVYQCVVPGLVRLLQNSPELKKLTVRTRNPGTVPERQIIDMYLELQGLNPVQCWNVEARVTEKVASLMELMLKTTKILEKMVVKLEGYLGKGHFEELLGMVRVLSDNNHNVSIVLSR</sequence>
<evidence type="ECO:0000313" key="4">
    <source>
        <dbReference type="Proteomes" id="UP000836841"/>
    </source>
</evidence>
<keyword evidence="4" id="KW-1185">Reference proteome</keyword>
<dbReference type="InterPro" id="IPR053781">
    <property type="entry name" value="F-box_AtFBL13-like"/>
</dbReference>
<dbReference type="Gene3D" id="3.80.10.10">
    <property type="entry name" value="Ribonuclease Inhibitor"/>
    <property type="match status" value="1"/>
</dbReference>
<dbReference type="PROSITE" id="PS50181">
    <property type="entry name" value="FBOX"/>
    <property type="match status" value="1"/>
</dbReference>
<dbReference type="CDD" id="cd22160">
    <property type="entry name" value="F-box_AtFBL13-like"/>
    <property type="match status" value="1"/>
</dbReference>
<evidence type="ECO:0000313" key="3">
    <source>
        <dbReference type="EMBL" id="CAH2058498.1"/>
    </source>
</evidence>
<dbReference type="Gene3D" id="1.20.1280.50">
    <property type="match status" value="1"/>
</dbReference>
<reference evidence="3 4" key="1">
    <citation type="submission" date="2022-03" db="EMBL/GenBank/DDBJ databases">
        <authorList>
            <person name="Nunn A."/>
            <person name="Chopra R."/>
            <person name="Nunn A."/>
            <person name="Contreras Garrido A."/>
        </authorList>
    </citation>
    <scope>NUCLEOTIDE SEQUENCE [LARGE SCALE GENOMIC DNA]</scope>
</reference>
<dbReference type="AlphaFoldDB" id="A0AAU9S523"/>
<evidence type="ECO:0000256" key="1">
    <source>
        <dbReference type="SAM" id="MobiDB-lite"/>
    </source>
</evidence>
<dbReference type="InterPro" id="IPR001810">
    <property type="entry name" value="F-box_dom"/>
</dbReference>
<protein>
    <recommendedName>
        <fullName evidence="2">F-box domain-containing protein</fullName>
    </recommendedName>
</protein>